<reference evidence="10" key="1">
    <citation type="submission" date="2009-09" db="EMBL/GenBank/DDBJ databases">
        <title>The complete chromosome of Sebaldella termitidis ATCC 33386.</title>
        <authorList>
            <consortium name="US DOE Joint Genome Institute (JGI-PGF)"/>
            <person name="Lucas S."/>
            <person name="Copeland A."/>
            <person name="Lapidus A."/>
            <person name="Glavina del Rio T."/>
            <person name="Dalin E."/>
            <person name="Tice H."/>
            <person name="Bruce D."/>
            <person name="Goodwin L."/>
            <person name="Pitluck S."/>
            <person name="Kyrpides N."/>
            <person name="Mavromatis K."/>
            <person name="Ivanova N."/>
            <person name="Mikhailova N."/>
            <person name="Sims D."/>
            <person name="Meincke L."/>
            <person name="Brettin T."/>
            <person name="Detter J.C."/>
            <person name="Han C."/>
            <person name="Larimer F."/>
            <person name="Land M."/>
            <person name="Hauser L."/>
            <person name="Markowitz V."/>
            <person name="Cheng J.F."/>
            <person name="Hugenholtz P."/>
            <person name="Woyke T."/>
            <person name="Wu D."/>
            <person name="Eisen J.A."/>
        </authorList>
    </citation>
    <scope>NUCLEOTIDE SEQUENCE [LARGE SCALE GENOMIC DNA]</scope>
    <source>
        <strain evidence="10">ATCC 33386 / NCTC 11300</strain>
    </source>
</reference>
<proteinExistence type="inferred from homology"/>
<sequence length="277" mass="29353">MEIYSLQIFLVSVIAGVLGSILGLGGGIIIIPALTLMFQVDIKHAIGASIIAVIATSSGAAVAYIKDKVTNIRIGMFLEIATTVGAITGAFIGGFLNPKYLFMIFSILMFYSTFMMIKKAGAELPQNVIQDPLADKLNLHGEYYDKALKENVKYNVSGVKSGFGVMYVAGIMSGLLGIGSGSFKVMAMDVFMKLPMKVSSSTSNFMIGVTAAASAGVYLERGDIRPEIAGPVALGVLVGATLGAKIMQHLKSKTIRMIFIPVLLYVAIQMFMKGIGG</sequence>
<comment type="similarity">
    <text evidence="2 8">Belongs to the 4-toluene sulfonate uptake permease (TSUP) (TC 2.A.102) family.</text>
</comment>
<evidence type="ECO:0000256" key="1">
    <source>
        <dbReference type="ARBA" id="ARBA00004651"/>
    </source>
</evidence>
<keyword evidence="5 8" id="KW-0812">Transmembrane</keyword>
<keyword evidence="4 8" id="KW-1003">Cell membrane</keyword>
<keyword evidence="3" id="KW-0813">Transport</keyword>
<dbReference type="RefSeq" id="WP_012863282.1">
    <property type="nucleotide sequence ID" value="NC_013517.1"/>
</dbReference>
<dbReference type="InterPro" id="IPR052017">
    <property type="entry name" value="TSUP"/>
</dbReference>
<evidence type="ECO:0000256" key="4">
    <source>
        <dbReference type="ARBA" id="ARBA00022475"/>
    </source>
</evidence>
<feature type="transmembrane region" description="Helical" evidence="8">
    <location>
        <begin position="163"/>
        <end position="183"/>
    </location>
</feature>
<evidence type="ECO:0000256" key="3">
    <source>
        <dbReference type="ARBA" id="ARBA00022448"/>
    </source>
</evidence>
<organism evidence="9 10">
    <name type="scientific">Sebaldella termitidis (strain ATCC 33386 / NCTC 11300)</name>
    <dbReference type="NCBI Taxonomy" id="526218"/>
    <lineage>
        <taxon>Bacteria</taxon>
        <taxon>Fusobacteriati</taxon>
        <taxon>Fusobacteriota</taxon>
        <taxon>Fusobacteriia</taxon>
        <taxon>Fusobacteriales</taxon>
        <taxon>Leptotrichiaceae</taxon>
        <taxon>Sebaldella</taxon>
    </lineage>
</organism>
<dbReference type="STRING" id="526218.Sterm_3869"/>
<evidence type="ECO:0000256" key="7">
    <source>
        <dbReference type="ARBA" id="ARBA00023136"/>
    </source>
</evidence>
<dbReference type="KEGG" id="str:Sterm_3869"/>
<keyword evidence="6 8" id="KW-1133">Transmembrane helix</keyword>
<dbReference type="Proteomes" id="UP000000845">
    <property type="component" value="Chromosome"/>
</dbReference>
<dbReference type="HOGENOM" id="CLU_045498_5_2_0"/>
<evidence type="ECO:0000256" key="5">
    <source>
        <dbReference type="ARBA" id="ARBA00022692"/>
    </source>
</evidence>
<evidence type="ECO:0000256" key="6">
    <source>
        <dbReference type="ARBA" id="ARBA00022989"/>
    </source>
</evidence>
<evidence type="ECO:0000313" key="10">
    <source>
        <dbReference type="Proteomes" id="UP000000845"/>
    </source>
</evidence>
<name>D1AG77_SEBTE</name>
<reference evidence="9 10" key="2">
    <citation type="journal article" date="2010" name="Stand. Genomic Sci.">
        <title>Complete genome sequence of Sebaldella termitidis type strain (NCTC 11300).</title>
        <authorList>
            <person name="Harmon-Smith M."/>
            <person name="Celia L."/>
            <person name="Chertkov O."/>
            <person name="Lapidus A."/>
            <person name="Copeland A."/>
            <person name="Glavina Del Rio T."/>
            <person name="Nolan M."/>
            <person name="Lucas S."/>
            <person name="Tice H."/>
            <person name="Cheng J.F."/>
            <person name="Han C."/>
            <person name="Detter J.C."/>
            <person name="Bruce D."/>
            <person name="Goodwin L."/>
            <person name="Pitluck S."/>
            <person name="Pati A."/>
            <person name="Liolios K."/>
            <person name="Ivanova N."/>
            <person name="Mavromatis K."/>
            <person name="Mikhailova N."/>
            <person name="Chen A."/>
            <person name="Palaniappan K."/>
            <person name="Land M."/>
            <person name="Hauser L."/>
            <person name="Chang Y.J."/>
            <person name="Jeffries C.D."/>
            <person name="Brettin T."/>
            <person name="Goker M."/>
            <person name="Beck B."/>
            <person name="Bristow J."/>
            <person name="Eisen J.A."/>
            <person name="Markowitz V."/>
            <person name="Hugenholtz P."/>
            <person name="Kyrpides N.C."/>
            <person name="Klenk H.P."/>
            <person name="Chen F."/>
        </authorList>
    </citation>
    <scope>NUCLEOTIDE SEQUENCE [LARGE SCALE GENOMIC DNA]</scope>
    <source>
        <strain evidence="10">ATCC 33386 / NCTC 11300</strain>
    </source>
</reference>
<feature type="transmembrane region" description="Helical" evidence="8">
    <location>
        <begin position="100"/>
        <end position="117"/>
    </location>
</feature>
<comment type="subcellular location">
    <subcellularLocation>
        <location evidence="1 8">Cell membrane</location>
        <topology evidence="1 8">Multi-pass membrane protein</topology>
    </subcellularLocation>
</comment>
<gene>
    <name evidence="9" type="ordered locus">Sterm_3869</name>
</gene>
<keyword evidence="7 8" id="KW-0472">Membrane</keyword>
<dbReference type="PANTHER" id="PTHR30269">
    <property type="entry name" value="TRANSMEMBRANE PROTEIN YFCA"/>
    <property type="match status" value="1"/>
</dbReference>
<accession>D1AG77</accession>
<feature type="transmembrane region" description="Helical" evidence="8">
    <location>
        <begin position="46"/>
        <end position="65"/>
    </location>
</feature>
<evidence type="ECO:0000256" key="2">
    <source>
        <dbReference type="ARBA" id="ARBA00009142"/>
    </source>
</evidence>
<dbReference type="PANTHER" id="PTHR30269:SF23">
    <property type="entry name" value="MEMBRANE TRANSPORTER PROTEIN YDHB-RELATED"/>
    <property type="match status" value="1"/>
</dbReference>
<dbReference type="InterPro" id="IPR002781">
    <property type="entry name" value="TM_pro_TauE-like"/>
</dbReference>
<dbReference type="AlphaFoldDB" id="D1AG77"/>
<dbReference type="eggNOG" id="COG0730">
    <property type="taxonomic scope" value="Bacteria"/>
</dbReference>
<feature type="transmembrane region" description="Helical" evidence="8">
    <location>
        <begin position="203"/>
        <end position="219"/>
    </location>
</feature>
<feature type="transmembrane region" description="Helical" evidence="8">
    <location>
        <begin position="7"/>
        <end position="34"/>
    </location>
</feature>
<evidence type="ECO:0000256" key="8">
    <source>
        <dbReference type="RuleBase" id="RU363041"/>
    </source>
</evidence>
<feature type="transmembrane region" description="Helical" evidence="8">
    <location>
        <begin position="254"/>
        <end position="272"/>
    </location>
</feature>
<dbReference type="EMBL" id="CP001739">
    <property type="protein sequence ID" value="ACZ10703.1"/>
    <property type="molecule type" value="Genomic_DNA"/>
</dbReference>
<dbReference type="GO" id="GO:0005886">
    <property type="term" value="C:plasma membrane"/>
    <property type="evidence" value="ECO:0007669"/>
    <property type="project" value="UniProtKB-SubCell"/>
</dbReference>
<protein>
    <recommendedName>
        <fullName evidence="8">Probable membrane transporter protein</fullName>
    </recommendedName>
</protein>
<dbReference type="Pfam" id="PF01925">
    <property type="entry name" value="TauE"/>
    <property type="match status" value="1"/>
</dbReference>
<evidence type="ECO:0000313" key="9">
    <source>
        <dbReference type="EMBL" id="ACZ10703.1"/>
    </source>
</evidence>
<keyword evidence="10" id="KW-1185">Reference proteome</keyword>
<feature type="transmembrane region" description="Helical" evidence="8">
    <location>
        <begin position="77"/>
        <end position="94"/>
    </location>
</feature>